<reference evidence="1" key="2">
    <citation type="journal article" date="2015" name="Fish Shellfish Immunol.">
        <title>Early steps in the European eel (Anguilla anguilla)-Vibrio vulnificus interaction in the gills: Role of the RtxA13 toxin.</title>
        <authorList>
            <person name="Callol A."/>
            <person name="Pajuelo D."/>
            <person name="Ebbesson L."/>
            <person name="Teles M."/>
            <person name="MacKenzie S."/>
            <person name="Amaro C."/>
        </authorList>
    </citation>
    <scope>NUCLEOTIDE SEQUENCE</scope>
</reference>
<protein>
    <submittedName>
        <fullName evidence="1">Uncharacterized protein</fullName>
    </submittedName>
</protein>
<dbReference type="EMBL" id="GBXM01089506">
    <property type="protein sequence ID" value="JAH19071.1"/>
    <property type="molecule type" value="Transcribed_RNA"/>
</dbReference>
<sequence length="17" mass="2039">MLRRIAKSVHFPKDNKV</sequence>
<evidence type="ECO:0000313" key="1">
    <source>
        <dbReference type="EMBL" id="JAH19071.1"/>
    </source>
</evidence>
<organism evidence="1">
    <name type="scientific">Anguilla anguilla</name>
    <name type="common">European freshwater eel</name>
    <name type="synonym">Muraena anguilla</name>
    <dbReference type="NCBI Taxonomy" id="7936"/>
    <lineage>
        <taxon>Eukaryota</taxon>
        <taxon>Metazoa</taxon>
        <taxon>Chordata</taxon>
        <taxon>Craniata</taxon>
        <taxon>Vertebrata</taxon>
        <taxon>Euteleostomi</taxon>
        <taxon>Actinopterygii</taxon>
        <taxon>Neopterygii</taxon>
        <taxon>Teleostei</taxon>
        <taxon>Anguilliformes</taxon>
        <taxon>Anguillidae</taxon>
        <taxon>Anguilla</taxon>
    </lineage>
</organism>
<proteinExistence type="predicted"/>
<name>A0A0E9QQ43_ANGAN</name>
<dbReference type="EMBL" id="GBXM01108905">
    <property type="protein sequence ID" value="JAG99671.1"/>
    <property type="molecule type" value="Transcribed_RNA"/>
</dbReference>
<reference evidence="1" key="1">
    <citation type="submission" date="2014-11" db="EMBL/GenBank/DDBJ databases">
        <authorList>
            <person name="Amaro Gonzalez C."/>
        </authorList>
    </citation>
    <scope>NUCLEOTIDE SEQUENCE</scope>
</reference>
<dbReference type="AlphaFoldDB" id="A0A0E9QQ43"/>
<accession>A0A0E9QQ43</accession>